<evidence type="ECO:0000256" key="2">
    <source>
        <dbReference type="ARBA" id="ARBA00022475"/>
    </source>
</evidence>
<feature type="transmembrane region" description="Helical" evidence="8">
    <location>
        <begin position="146"/>
        <end position="164"/>
    </location>
</feature>
<feature type="transmembrane region" description="Helical" evidence="8">
    <location>
        <begin position="176"/>
        <end position="202"/>
    </location>
</feature>
<accession>A0A8J3QMQ4</accession>
<evidence type="ECO:0000256" key="6">
    <source>
        <dbReference type="ARBA" id="ARBA00022989"/>
    </source>
</evidence>
<organism evidence="9 10">
    <name type="scientific">Rugosimonospora africana</name>
    <dbReference type="NCBI Taxonomy" id="556532"/>
    <lineage>
        <taxon>Bacteria</taxon>
        <taxon>Bacillati</taxon>
        <taxon>Actinomycetota</taxon>
        <taxon>Actinomycetes</taxon>
        <taxon>Micromonosporales</taxon>
        <taxon>Micromonosporaceae</taxon>
        <taxon>Rugosimonospora</taxon>
    </lineage>
</organism>
<feature type="transmembrane region" description="Helical" evidence="8">
    <location>
        <begin position="312"/>
        <end position="329"/>
    </location>
</feature>
<dbReference type="PANTHER" id="PTHR33908">
    <property type="entry name" value="MANNOSYLTRANSFERASE YKCB-RELATED"/>
    <property type="match status" value="1"/>
</dbReference>
<dbReference type="EMBL" id="BONZ01000009">
    <property type="protein sequence ID" value="GIH12769.1"/>
    <property type="molecule type" value="Genomic_DNA"/>
</dbReference>
<reference evidence="9" key="1">
    <citation type="submission" date="2021-01" db="EMBL/GenBank/DDBJ databases">
        <title>Whole genome shotgun sequence of Rugosimonospora africana NBRC 104875.</title>
        <authorList>
            <person name="Komaki H."/>
            <person name="Tamura T."/>
        </authorList>
    </citation>
    <scope>NUCLEOTIDE SEQUENCE</scope>
    <source>
        <strain evidence="9">NBRC 104875</strain>
    </source>
</reference>
<feature type="transmembrane region" description="Helical" evidence="8">
    <location>
        <begin position="249"/>
        <end position="273"/>
    </location>
</feature>
<evidence type="ECO:0000313" key="10">
    <source>
        <dbReference type="Proteomes" id="UP000642748"/>
    </source>
</evidence>
<keyword evidence="5 8" id="KW-0812">Transmembrane</keyword>
<comment type="caution">
    <text evidence="9">The sequence shown here is derived from an EMBL/GenBank/DDBJ whole genome shotgun (WGS) entry which is preliminary data.</text>
</comment>
<evidence type="ECO:0000256" key="8">
    <source>
        <dbReference type="SAM" id="Phobius"/>
    </source>
</evidence>
<evidence type="ECO:0008006" key="11">
    <source>
        <dbReference type="Google" id="ProtNLM"/>
    </source>
</evidence>
<comment type="subcellular location">
    <subcellularLocation>
        <location evidence="1">Cell membrane</location>
        <topology evidence="1">Multi-pass membrane protein</topology>
    </subcellularLocation>
</comment>
<keyword evidence="10" id="KW-1185">Reference proteome</keyword>
<feature type="transmembrane region" description="Helical" evidence="8">
    <location>
        <begin position="209"/>
        <end position="229"/>
    </location>
</feature>
<protein>
    <recommendedName>
        <fullName evidence="11">Mannosyltransferase</fullName>
    </recommendedName>
</protein>
<dbReference type="RefSeq" id="WP_203916457.1">
    <property type="nucleotide sequence ID" value="NZ_BONZ01000009.1"/>
</dbReference>
<dbReference type="InterPro" id="IPR050297">
    <property type="entry name" value="LipidA_mod_glycosyltrf_83"/>
</dbReference>
<keyword evidence="4" id="KW-0808">Transferase</keyword>
<dbReference type="Proteomes" id="UP000642748">
    <property type="component" value="Unassembled WGS sequence"/>
</dbReference>
<feature type="transmembrane region" description="Helical" evidence="8">
    <location>
        <begin position="285"/>
        <end position="306"/>
    </location>
</feature>
<dbReference type="AlphaFoldDB" id="A0A8J3QMQ4"/>
<keyword evidence="3" id="KW-0328">Glycosyltransferase</keyword>
<dbReference type="GO" id="GO:0005886">
    <property type="term" value="C:plasma membrane"/>
    <property type="evidence" value="ECO:0007669"/>
    <property type="project" value="UniProtKB-SubCell"/>
</dbReference>
<evidence type="ECO:0000313" key="9">
    <source>
        <dbReference type="EMBL" id="GIH12769.1"/>
    </source>
</evidence>
<gene>
    <name evidence="9" type="ORF">Raf01_09410</name>
</gene>
<feature type="transmembrane region" description="Helical" evidence="8">
    <location>
        <begin position="20"/>
        <end position="39"/>
    </location>
</feature>
<evidence type="ECO:0000256" key="4">
    <source>
        <dbReference type="ARBA" id="ARBA00022679"/>
    </source>
</evidence>
<dbReference type="PANTHER" id="PTHR33908:SF11">
    <property type="entry name" value="MEMBRANE PROTEIN"/>
    <property type="match status" value="1"/>
</dbReference>
<sequence length="488" mass="51836">MGPTRPAGPGAVGRVTRAAVLGYWLWPALLTLGLGLVRLNRPALWADELATWGAVRLSWGRLFRLLHNADAVIGPYYVVEKAWTTLFGTSTVGLRLSSVLAMAVAAGLVARLGARLGGGRWPGLLAGLGFALVPATSRYAQEARPYSFTVMLAVLATLLLAGLLERPGTGRTAWYALVILLLGAAHLVGVLLLVGHAVPVLLRRGRDLLARWLVGSVVAVLILVPLAWLGHRQRAEVAWIEPAHWRTLVGAPGVFFGAAAVGGAVVVLAVLGLARTARGGARPAILLACWAIAPVVVLYAIGTAIPAFFPRYLIYTMPASILLVGVFLARTGRYRAVAVLAVVAALGAPAQASIRGPAGHNHDTAGAAAIIAGGQRPGDAIVYALHEQVVPWEARDTVARYVPADRRPRDVFATRPQRLDGRLTAEECPDLAGCLAAADPPRIWVLRYQTHPDPLDGIGEPKESLLRAHYRLARVWLVKGLTVGLLTR</sequence>
<evidence type="ECO:0000256" key="5">
    <source>
        <dbReference type="ARBA" id="ARBA00022692"/>
    </source>
</evidence>
<name>A0A8J3QMQ4_9ACTN</name>
<evidence type="ECO:0000256" key="7">
    <source>
        <dbReference type="ARBA" id="ARBA00023136"/>
    </source>
</evidence>
<evidence type="ECO:0000256" key="1">
    <source>
        <dbReference type="ARBA" id="ARBA00004651"/>
    </source>
</evidence>
<keyword evidence="2" id="KW-1003">Cell membrane</keyword>
<proteinExistence type="predicted"/>
<evidence type="ECO:0000256" key="3">
    <source>
        <dbReference type="ARBA" id="ARBA00022676"/>
    </source>
</evidence>
<keyword evidence="6 8" id="KW-1133">Transmembrane helix</keyword>
<dbReference type="GO" id="GO:0016763">
    <property type="term" value="F:pentosyltransferase activity"/>
    <property type="evidence" value="ECO:0007669"/>
    <property type="project" value="TreeGrafter"/>
</dbReference>
<dbReference type="GO" id="GO:0009103">
    <property type="term" value="P:lipopolysaccharide biosynthetic process"/>
    <property type="evidence" value="ECO:0007669"/>
    <property type="project" value="UniProtKB-ARBA"/>
</dbReference>
<keyword evidence="7 8" id="KW-0472">Membrane</keyword>